<keyword evidence="3" id="KW-0732">Signal</keyword>
<dbReference type="Pfam" id="PF00496">
    <property type="entry name" value="SBP_bac_5"/>
    <property type="match status" value="1"/>
</dbReference>
<evidence type="ECO:0000313" key="5">
    <source>
        <dbReference type="EMBL" id="MBU8875773.1"/>
    </source>
</evidence>
<dbReference type="PANTHER" id="PTHR30290:SF83">
    <property type="entry name" value="ABC TRANSPORTER SUBSTRATE-BINDING PROTEIN"/>
    <property type="match status" value="1"/>
</dbReference>
<gene>
    <name evidence="5" type="ORF">KQ910_18510</name>
</gene>
<organism evidence="5 6">
    <name type="scientific">Reyranella humidisoli</name>
    <dbReference type="NCBI Taxonomy" id="2849149"/>
    <lineage>
        <taxon>Bacteria</taxon>
        <taxon>Pseudomonadati</taxon>
        <taxon>Pseudomonadota</taxon>
        <taxon>Alphaproteobacteria</taxon>
        <taxon>Hyphomicrobiales</taxon>
        <taxon>Reyranellaceae</taxon>
        <taxon>Reyranella</taxon>
    </lineage>
</organism>
<sequence>MLTRRAALLAGTALPFIGASSAKAQQPSTLRIAMTLADIPATDGAPDQGTEGIRFMGYTMYDPLVAWDLSSATAPAKLVPGLATKWYQDPADPTKWIFELRQGVKFHDGSDFNADAVIFSIDRALNDKSAVFDRVGRSVLLAALWPLVGYRKIDDYKVELQTKGVDTIMPSLLNRFPISSPANFEKVGRDWQAYRKSPSGTGPWKMKSWTPRERAELERNNDYWDKARLPKSERMVLLPIPDVSTRTAALLSGRVDWIEAPAPDSLDKLRAAGCKIETNAIPHMWPYTLSMLPGAPTADIRVRKALNLAVDRDAMVKLLNGLAAPAVGCVPADHPWFGNPTFKIRYDPAEAKKLLAEAGYGPQKKLKLKVAISTSGSGQMYPLIMNEFIQQQFAEVGVDLEFQVMDWNALLNFMRQGAKAPEAAAFSAINVSWNTMDPHNAFMRFVDSQQVPPRGSNWGYINDPEFDKLAAEARSTADPAELDKVLAKINTRMVDQAVFVWFVHDVWPNAISSKVKGYVHPKSWYVDFSPVTVG</sequence>
<proteinExistence type="inferred from homology"/>
<reference evidence="5 6" key="1">
    <citation type="submission" date="2021-06" db="EMBL/GenBank/DDBJ databases">
        <authorList>
            <person name="Lee D.H."/>
        </authorList>
    </citation>
    <scope>NUCLEOTIDE SEQUENCE [LARGE SCALE GENOMIC DNA]</scope>
    <source>
        <strain evidence="5 6">MMS21-HV4-11</strain>
    </source>
</reference>
<evidence type="ECO:0000313" key="6">
    <source>
        <dbReference type="Proteomes" id="UP000727907"/>
    </source>
</evidence>
<keyword evidence="6" id="KW-1185">Reference proteome</keyword>
<dbReference type="EMBL" id="JAHOPB010000002">
    <property type="protein sequence ID" value="MBU8875773.1"/>
    <property type="molecule type" value="Genomic_DNA"/>
</dbReference>
<accession>A0ABS6IN95</accession>
<evidence type="ECO:0000256" key="2">
    <source>
        <dbReference type="ARBA" id="ARBA00005695"/>
    </source>
</evidence>
<evidence type="ECO:0000256" key="3">
    <source>
        <dbReference type="SAM" id="SignalP"/>
    </source>
</evidence>
<dbReference type="RefSeq" id="WP_216964087.1">
    <property type="nucleotide sequence ID" value="NZ_JAHOPB010000002.1"/>
</dbReference>
<name>A0ABS6IN95_9HYPH</name>
<comment type="subcellular location">
    <subcellularLocation>
        <location evidence="1">Periplasm</location>
    </subcellularLocation>
</comment>
<dbReference type="PANTHER" id="PTHR30290">
    <property type="entry name" value="PERIPLASMIC BINDING COMPONENT OF ABC TRANSPORTER"/>
    <property type="match status" value="1"/>
</dbReference>
<dbReference type="PIRSF" id="PIRSF002741">
    <property type="entry name" value="MppA"/>
    <property type="match status" value="1"/>
</dbReference>
<dbReference type="Proteomes" id="UP000727907">
    <property type="component" value="Unassembled WGS sequence"/>
</dbReference>
<feature type="chain" id="PRO_5045796497" evidence="3">
    <location>
        <begin position="25"/>
        <end position="534"/>
    </location>
</feature>
<comment type="caution">
    <text evidence="5">The sequence shown here is derived from an EMBL/GenBank/DDBJ whole genome shotgun (WGS) entry which is preliminary data.</text>
</comment>
<feature type="signal peptide" evidence="3">
    <location>
        <begin position="1"/>
        <end position="24"/>
    </location>
</feature>
<dbReference type="InterPro" id="IPR039424">
    <property type="entry name" value="SBP_5"/>
</dbReference>
<dbReference type="CDD" id="cd08495">
    <property type="entry name" value="PBP2_NikA_DppA_OppA_like_8"/>
    <property type="match status" value="1"/>
</dbReference>
<dbReference type="InterPro" id="IPR000914">
    <property type="entry name" value="SBP_5_dom"/>
</dbReference>
<dbReference type="InterPro" id="IPR030678">
    <property type="entry name" value="Peptide/Ni-bd"/>
</dbReference>
<comment type="similarity">
    <text evidence="2">Belongs to the bacterial solute-binding protein 5 family.</text>
</comment>
<feature type="domain" description="Solute-binding protein family 5" evidence="4">
    <location>
        <begin position="77"/>
        <end position="449"/>
    </location>
</feature>
<evidence type="ECO:0000256" key="1">
    <source>
        <dbReference type="ARBA" id="ARBA00004418"/>
    </source>
</evidence>
<evidence type="ECO:0000259" key="4">
    <source>
        <dbReference type="Pfam" id="PF00496"/>
    </source>
</evidence>
<protein>
    <submittedName>
        <fullName evidence="5">ABC transporter substrate-binding protein</fullName>
    </submittedName>
</protein>